<keyword evidence="5" id="KW-1185">Reference proteome</keyword>
<accession>A0A5J5FC04</accession>
<dbReference type="InterPro" id="IPR003010">
    <property type="entry name" value="C-N_Hydrolase"/>
</dbReference>
<evidence type="ECO:0000313" key="4">
    <source>
        <dbReference type="EMBL" id="KAA8914839.1"/>
    </source>
</evidence>
<comment type="caution">
    <text evidence="4">The sequence shown here is derived from an EMBL/GenBank/DDBJ whole genome shotgun (WGS) entry which is preliminary data.</text>
</comment>
<dbReference type="GO" id="GO:0016836">
    <property type="term" value="F:hydro-lyase activity"/>
    <property type="evidence" value="ECO:0007669"/>
    <property type="project" value="UniProtKB-ARBA"/>
</dbReference>
<dbReference type="FunCoup" id="A0A5J5FC04">
    <property type="interactions" value="761"/>
</dbReference>
<dbReference type="PANTHER" id="PTHR46044:SF1">
    <property type="entry name" value="CN HYDROLASE DOMAIN-CONTAINING PROTEIN"/>
    <property type="match status" value="1"/>
</dbReference>
<dbReference type="PROSITE" id="PS00921">
    <property type="entry name" value="NITRIL_CHT_2"/>
    <property type="match status" value="1"/>
</dbReference>
<sequence length="342" mass="36921">MPLTIGVAQYPTQSSLPRTLQLLTNLTRKSAADGINLLVFPEAFLGGYPRTSYFGATVGGRTAEGRDEFYEYWKQAVDLGDVSPEGLGEYVGPGDGTRQKLEEIARETGVFLVVGCVEKSGGTLWCAVLFVDPVRGLVGKRRKVMPTGTERVVWGVGSPKTLKAIDAVIGGEKVVLGAAICWENYMPLLRTSLYSQGVTIYLAPTADARESWVSTMQHIALESRAFVVGCNQFVTTDSLPAYVPASTARGEMEMEDEDTPLEDVAVEGEVVSNGGSVIFDPLGRPLAGPLWGGTGVLKATIESVEREVVRAKMDMDTAFGGHYSRSDVFKLSVEGLDLKRIR</sequence>
<evidence type="ECO:0000256" key="2">
    <source>
        <dbReference type="PROSITE-ProRule" id="PRU10139"/>
    </source>
</evidence>
<dbReference type="InterPro" id="IPR036526">
    <property type="entry name" value="C-N_Hydrolase_sf"/>
</dbReference>
<reference evidence="4 5" key="1">
    <citation type="submission" date="2019-09" db="EMBL/GenBank/DDBJ databases">
        <title>Draft genome of the ectomycorrhizal ascomycete Sphaerosporella brunnea.</title>
        <authorList>
            <consortium name="DOE Joint Genome Institute"/>
            <person name="Benucci G.M."/>
            <person name="Marozzi G."/>
            <person name="Antonielli L."/>
            <person name="Sanchez S."/>
            <person name="Marco P."/>
            <person name="Wang X."/>
            <person name="Falini L.B."/>
            <person name="Barry K."/>
            <person name="Haridas S."/>
            <person name="Lipzen A."/>
            <person name="Labutti K."/>
            <person name="Grigoriev I.V."/>
            <person name="Murat C."/>
            <person name="Martin F."/>
            <person name="Albertini E."/>
            <person name="Donnini D."/>
            <person name="Bonito G."/>
        </authorList>
    </citation>
    <scope>NUCLEOTIDE SEQUENCE [LARGE SCALE GENOMIC DNA]</scope>
    <source>
        <strain evidence="4 5">Sb_GMNB300</strain>
    </source>
</reference>
<comment type="similarity">
    <text evidence="1">Belongs to the carbon-nitrogen hydrolase superfamily. Nitrilase family.</text>
</comment>
<dbReference type="CDD" id="cd07564">
    <property type="entry name" value="nitrilases_CHs"/>
    <property type="match status" value="1"/>
</dbReference>
<organism evidence="4 5">
    <name type="scientific">Sphaerosporella brunnea</name>
    <dbReference type="NCBI Taxonomy" id="1250544"/>
    <lineage>
        <taxon>Eukaryota</taxon>
        <taxon>Fungi</taxon>
        <taxon>Dikarya</taxon>
        <taxon>Ascomycota</taxon>
        <taxon>Pezizomycotina</taxon>
        <taxon>Pezizomycetes</taxon>
        <taxon>Pezizales</taxon>
        <taxon>Pyronemataceae</taxon>
        <taxon>Sphaerosporella</taxon>
    </lineage>
</organism>
<dbReference type="EMBL" id="VXIS01000002">
    <property type="protein sequence ID" value="KAA8914839.1"/>
    <property type="molecule type" value="Genomic_DNA"/>
</dbReference>
<dbReference type="InterPro" id="IPR000132">
    <property type="entry name" value="Nitrilase/CN_hydratase_CS"/>
</dbReference>
<dbReference type="PROSITE" id="PS50263">
    <property type="entry name" value="CN_HYDROLASE"/>
    <property type="match status" value="1"/>
</dbReference>
<gene>
    <name evidence="4" type="ORF">FN846DRAFT_925044</name>
</gene>
<name>A0A5J5FC04_9PEZI</name>
<feature type="domain" description="CN hydrolase" evidence="3">
    <location>
        <begin position="3"/>
        <end position="303"/>
    </location>
</feature>
<dbReference type="Pfam" id="PF00795">
    <property type="entry name" value="CN_hydrolase"/>
    <property type="match status" value="1"/>
</dbReference>
<evidence type="ECO:0000313" key="5">
    <source>
        <dbReference type="Proteomes" id="UP000326924"/>
    </source>
</evidence>
<dbReference type="SUPFAM" id="SSF56317">
    <property type="entry name" value="Carbon-nitrogen hydrolase"/>
    <property type="match status" value="1"/>
</dbReference>
<proteinExistence type="inferred from homology"/>
<dbReference type="PROSITE" id="PS00920">
    <property type="entry name" value="NITRIL_CHT_1"/>
    <property type="match status" value="1"/>
</dbReference>
<keyword evidence="4" id="KW-0378">Hydrolase</keyword>
<protein>
    <submittedName>
        <fullName evidence="4">Carbon-nitrogen hydrolase</fullName>
    </submittedName>
</protein>
<dbReference type="InterPro" id="IPR044149">
    <property type="entry name" value="Nitrilases_CHs"/>
</dbReference>
<dbReference type="InParanoid" id="A0A5J5FC04"/>
<evidence type="ECO:0000256" key="1">
    <source>
        <dbReference type="ARBA" id="ARBA00008129"/>
    </source>
</evidence>
<dbReference type="PANTHER" id="PTHR46044">
    <property type="entry name" value="NITRILASE"/>
    <property type="match status" value="1"/>
</dbReference>
<dbReference type="Proteomes" id="UP000326924">
    <property type="component" value="Unassembled WGS sequence"/>
</dbReference>
<feature type="active site" description="Proton acceptor" evidence="2">
    <location>
        <position position="42"/>
    </location>
</feature>
<dbReference type="Gene3D" id="3.60.110.10">
    <property type="entry name" value="Carbon-nitrogen hydrolase"/>
    <property type="match status" value="1"/>
</dbReference>
<dbReference type="OrthoDB" id="10250282at2759"/>
<dbReference type="AlphaFoldDB" id="A0A5J5FC04"/>
<dbReference type="GO" id="GO:0000257">
    <property type="term" value="F:nitrilase activity"/>
    <property type="evidence" value="ECO:0007669"/>
    <property type="project" value="UniProtKB-ARBA"/>
</dbReference>
<evidence type="ECO:0000259" key="3">
    <source>
        <dbReference type="PROSITE" id="PS50263"/>
    </source>
</evidence>